<evidence type="ECO:0000256" key="3">
    <source>
        <dbReference type="ARBA" id="ARBA00022898"/>
    </source>
</evidence>
<feature type="binding site" evidence="5">
    <location>
        <position position="293"/>
    </location>
    <ligand>
        <name>substrate</name>
    </ligand>
</feature>
<keyword evidence="4 5" id="KW-0456">Lyase</keyword>
<evidence type="ECO:0000256" key="4">
    <source>
        <dbReference type="ARBA" id="ARBA00023239"/>
    </source>
</evidence>
<reference evidence="9 10" key="1">
    <citation type="submission" date="2023-02" db="EMBL/GenBank/DDBJ databases">
        <title>Pathogen: clinical or host-associated sample.</title>
        <authorList>
            <person name="Hergert J."/>
            <person name="Casey R."/>
            <person name="Wagner J."/>
            <person name="Young E.L."/>
            <person name="Oakeson K.F."/>
        </authorList>
    </citation>
    <scope>NUCLEOTIDE SEQUENCE [LARGE SCALE GENOMIC DNA]</scope>
    <source>
        <strain evidence="9 10">2022CK-00829</strain>
    </source>
</reference>
<evidence type="ECO:0000256" key="7">
    <source>
        <dbReference type="RuleBase" id="RU003738"/>
    </source>
</evidence>
<comment type="function">
    <text evidence="5">Specifically catalyzes the decarboxylation of meso-diaminopimelate (meso-DAP) to L-lysine.</text>
</comment>
<dbReference type="Gene3D" id="2.40.37.10">
    <property type="entry name" value="Lyase, Ornithine Decarboxylase, Chain A, domain 1"/>
    <property type="match status" value="1"/>
</dbReference>
<keyword evidence="5" id="KW-0028">Amino-acid biosynthesis</keyword>
<gene>
    <name evidence="5 9" type="primary">lysA</name>
    <name evidence="9" type="ORF">PUW25_17155</name>
</gene>
<evidence type="ECO:0000259" key="8">
    <source>
        <dbReference type="Pfam" id="PF02784"/>
    </source>
</evidence>
<dbReference type="SUPFAM" id="SSF50621">
    <property type="entry name" value="Alanine racemase C-terminal domain-like"/>
    <property type="match status" value="1"/>
</dbReference>
<comment type="cofactor">
    <cofactor evidence="1 5 7">
        <name>pyridoxal 5'-phosphate</name>
        <dbReference type="ChEBI" id="CHEBI:597326"/>
    </cofactor>
</comment>
<dbReference type="EMBL" id="CP118108">
    <property type="protein sequence ID" value="WDI00996.1"/>
    <property type="molecule type" value="Genomic_DNA"/>
</dbReference>
<dbReference type="EC" id="4.1.1.20" evidence="5 6"/>
<sequence>MYLHGTSKVNESGHLEIGGCDTVQLKEEYGTPLYIVDETLVRKRAREYMDAFRASGLKFQVAYASKAFSVTAMCALAEQEGLSLDVVSDGELYTALQAGFPTERIHFHGNNKTPNEIEMALDARIGCFVVDNLIELQMLQAMAGERNQQVNILLRVTPGVEAHTHEYISTGQTDSKFGFDIGNGAALEAIERAVKQPNLKLLGLHSHIGSQIFEVEGFQMAVERVAAFAKEVKSKLNVVFPVVNLGGGFGIRYFEGDTPLQVSQYVKAITDGVKLHFAGIAEELPEIWVEPGRSMVGEAGTTLYTVGAIKNIPGVRKYVSVDGGMTDNPRPALYDSKYEAMLANRANEATEETVSIAGKACESGDMLIWDLDLPQVESGDLLAVSCTGAYNYSMASNYNRIRRPAVVFVQNGESDLVVRRESNEDIVRNDIIPARMSKQTINS</sequence>
<comment type="subunit">
    <text evidence="5">Homodimer.</text>
</comment>
<organism evidence="9 10">
    <name type="scientific">Paenibacillus urinalis</name>
    <dbReference type="NCBI Taxonomy" id="521520"/>
    <lineage>
        <taxon>Bacteria</taxon>
        <taxon>Bacillati</taxon>
        <taxon>Bacillota</taxon>
        <taxon>Bacilli</taxon>
        <taxon>Bacillales</taxon>
        <taxon>Paenibacillaceae</taxon>
        <taxon>Paenibacillus</taxon>
    </lineage>
</organism>
<evidence type="ECO:0000313" key="9">
    <source>
        <dbReference type="EMBL" id="WDI00996.1"/>
    </source>
</evidence>
<dbReference type="PANTHER" id="PTHR43727">
    <property type="entry name" value="DIAMINOPIMELATE DECARBOXYLASE"/>
    <property type="match status" value="1"/>
</dbReference>
<dbReference type="InterPro" id="IPR029066">
    <property type="entry name" value="PLP-binding_barrel"/>
</dbReference>
<dbReference type="PANTHER" id="PTHR43727:SF2">
    <property type="entry name" value="GROUP IV DECARBOXYLASE"/>
    <property type="match status" value="1"/>
</dbReference>
<accession>A0ABY7X573</accession>
<dbReference type="InterPro" id="IPR022644">
    <property type="entry name" value="De-COase2_N"/>
</dbReference>
<feature type="binding site" evidence="5">
    <location>
        <position position="390"/>
    </location>
    <ligand>
        <name>substrate</name>
    </ligand>
</feature>
<feature type="binding site" evidence="5">
    <location>
        <position position="330"/>
    </location>
    <ligand>
        <name>substrate</name>
    </ligand>
</feature>
<proteinExistence type="inferred from homology"/>
<feature type="domain" description="Orn/DAP/Arg decarboxylase 2 N-terminal" evidence="8">
    <location>
        <begin position="41"/>
        <end position="296"/>
    </location>
</feature>
<evidence type="ECO:0000313" key="10">
    <source>
        <dbReference type="Proteomes" id="UP001221519"/>
    </source>
</evidence>
<feature type="modified residue" description="N6-(pyridoxal phosphate)lysine" evidence="5">
    <location>
        <position position="66"/>
    </location>
</feature>
<feature type="binding site" evidence="5">
    <location>
        <begin position="290"/>
        <end position="293"/>
    </location>
    <ligand>
        <name>pyridoxal 5'-phosphate</name>
        <dbReference type="ChEBI" id="CHEBI:597326"/>
    </ligand>
</feature>
<dbReference type="RefSeq" id="WP_274337324.1">
    <property type="nucleotide sequence ID" value="NZ_CP118106.1"/>
</dbReference>
<protein>
    <recommendedName>
        <fullName evidence="5 6">Diaminopimelate decarboxylase</fullName>
        <shortName evidence="5">DAP decarboxylase</shortName>
        <shortName evidence="5">DAPDC</shortName>
        <ecNumber evidence="5 6">4.1.1.20</ecNumber>
    </recommendedName>
</protein>
<evidence type="ECO:0000256" key="1">
    <source>
        <dbReference type="ARBA" id="ARBA00001933"/>
    </source>
</evidence>
<dbReference type="InterPro" id="IPR002986">
    <property type="entry name" value="DAP_deCOOHase_LysA"/>
</dbReference>
<dbReference type="Pfam" id="PF02784">
    <property type="entry name" value="Orn_Arg_deC_N"/>
    <property type="match status" value="1"/>
</dbReference>
<comment type="catalytic activity">
    <reaction evidence="5 7">
        <text>meso-2,6-diaminopimelate + H(+) = L-lysine + CO2</text>
        <dbReference type="Rhea" id="RHEA:15101"/>
        <dbReference type="ChEBI" id="CHEBI:15378"/>
        <dbReference type="ChEBI" id="CHEBI:16526"/>
        <dbReference type="ChEBI" id="CHEBI:32551"/>
        <dbReference type="ChEBI" id="CHEBI:57791"/>
        <dbReference type="EC" id="4.1.1.20"/>
    </reaction>
</comment>
<feature type="binding site" evidence="5">
    <location>
        <position position="362"/>
    </location>
    <ligand>
        <name>substrate</name>
    </ligand>
</feature>
<feature type="binding site" evidence="5">
    <location>
        <position position="390"/>
    </location>
    <ligand>
        <name>pyridoxal 5'-phosphate</name>
        <dbReference type="ChEBI" id="CHEBI:597326"/>
    </ligand>
</feature>
<keyword evidence="2 5" id="KW-0210">Decarboxylase</keyword>
<comment type="pathway">
    <text evidence="5 7">Amino-acid biosynthesis; L-lysine biosynthesis via DAP pathway; L-lysine from DL-2,6-diaminopimelate: step 1/1.</text>
</comment>
<keyword evidence="3 5" id="KW-0663">Pyridoxal phosphate</keyword>
<feature type="binding site" evidence="5">
    <location>
        <position position="334"/>
    </location>
    <ligand>
        <name>substrate</name>
    </ligand>
</feature>
<evidence type="ECO:0000256" key="6">
    <source>
        <dbReference type="NCBIfam" id="TIGR01048"/>
    </source>
</evidence>
<dbReference type="PRINTS" id="PR01179">
    <property type="entry name" value="ODADCRBXLASE"/>
</dbReference>
<evidence type="ECO:0000256" key="5">
    <source>
        <dbReference type="HAMAP-Rule" id="MF_02120"/>
    </source>
</evidence>
<dbReference type="Gene3D" id="3.20.20.10">
    <property type="entry name" value="Alanine racemase"/>
    <property type="match status" value="1"/>
</dbReference>
<dbReference type="InterPro" id="IPR000183">
    <property type="entry name" value="Orn/DAP/Arg_de-COase"/>
</dbReference>
<keyword evidence="10" id="KW-1185">Reference proteome</keyword>
<dbReference type="HAMAP" id="MF_02120">
    <property type="entry name" value="LysA"/>
    <property type="match status" value="1"/>
</dbReference>
<dbReference type="PRINTS" id="PR01181">
    <property type="entry name" value="DAPDCRBXLASE"/>
</dbReference>
<name>A0ABY7X573_9BACL</name>
<comment type="similarity">
    <text evidence="5">Belongs to the Orn/Lys/Arg decarboxylase class-II family. LysA subfamily.</text>
</comment>
<dbReference type="Proteomes" id="UP001221519">
    <property type="component" value="Chromosome"/>
</dbReference>
<evidence type="ECO:0000256" key="2">
    <source>
        <dbReference type="ARBA" id="ARBA00022793"/>
    </source>
</evidence>
<feature type="binding site" evidence="5">
    <location>
        <position position="248"/>
    </location>
    <ligand>
        <name>pyridoxal 5'-phosphate</name>
        <dbReference type="ChEBI" id="CHEBI:597326"/>
    </ligand>
</feature>
<dbReference type="InterPro" id="IPR009006">
    <property type="entry name" value="Ala_racemase/Decarboxylase_C"/>
</dbReference>
<keyword evidence="5 7" id="KW-0457">Lysine biosynthesis</keyword>
<dbReference type="CDD" id="cd06828">
    <property type="entry name" value="PLPDE_III_DapDC"/>
    <property type="match status" value="1"/>
</dbReference>
<dbReference type="GO" id="GO:0008836">
    <property type="term" value="F:diaminopimelate decarboxylase activity"/>
    <property type="evidence" value="ECO:0007669"/>
    <property type="project" value="UniProtKB-EC"/>
</dbReference>
<dbReference type="SUPFAM" id="SSF51419">
    <property type="entry name" value="PLP-binding barrel"/>
    <property type="match status" value="1"/>
</dbReference>
<dbReference type="NCBIfam" id="TIGR01048">
    <property type="entry name" value="lysA"/>
    <property type="match status" value="1"/>
</dbReference>